<proteinExistence type="predicted"/>
<dbReference type="InterPro" id="IPR036388">
    <property type="entry name" value="WH-like_DNA-bd_sf"/>
</dbReference>
<evidence type="ECO:0000256" key="3">
    <source>
        <dbReference type="ARBA" id="ARBA00023163"/>
    </source>
</evidence>
<evidence type="ECO:0000259" key="5">
    <source>
        <dbReference type="PROSITE" id="PS51078"/>
    </source>
</evidence>
<keyword evidence="7" id="KW-1185">Reference proteome</keyword>
<evidence type="ECO:0000256" key="2">
    <source>
        <dbReference type="ARBA" id="ARBA00023125"/>
    </source>
</evidence>
<evidence type="ECO:0000313" key="7">
    <source>
        <dbReference type="Proteomes" id="UP001589670"/>
    </source>
</evidence>
<accession>A0ABV5I2B3</accession>
<keyword evidence="1" id="KW-0805">Transcription regulation</keyword>
<dbReference type="InterPro" id="IPR005471">
    <property type="entry name" value="Tscrpt_reg_IclR_N"/>
</dbReference>
<dbReference type="Proteomes" id="UP001589670">
    <property type="component" value="Unassembled WGS sequence"/>
</dbReference>
<dbReference type="EMBL" id="JBHMEC010000018">
    <property type="protein sequence ID" value="MFB9150813.1"/>
    <property type="molecule type" value="Genomic_DNA"/>
</dbReference>
<dbReference type="Gene3D" id="3.30.450.40">
    <property type="match status" value="1"/>
</dbReference>
<dbReference type="PANTHER" id="PTHR30136">
    <property type="entry name" value="HELIX-TURN-HELIX TRANSCRIPTIONAL REGULATOR, ICLR FAMILY"/>
    <property type="match status" value="1"/>
</dbReference>
<dbReference type="PROSITE" id="PS51078">
    <property type="entry name" value="ICLR_ED"/>
    <property type="match status" value="1"/>
</dbReference>
<dbReference type="SUPFAM" id="SSF46785">
    <property type="entry name" value="Winged helix' DNA-binding domain"/>
    <property type="match status" value="1"/>
</dbReference>
<keyword evidence="3" id="KW-0804">Transcription</keyword>
<comment type="caution">
    <text evidence="6">The sequence shown here is derived from an EMBL/GenBank/DDBJ whole genome shotgun (WGS) entry which is preliminary data.</text>
</comment>
<dbReference type="PROSITE" id="PS51077">
    <property type="entry name" value="HTH_ICLR"/>
    <property type="match status" value="1"/>
</dbReference>
<reference evidence="6 7" key="1">
    <citation type="submission" date="2024-09" db="EMBL/GenBank/DDBJ databases">
        <authorList>
            <person name="Sun Q."/>
            <person name="Mori K."/>
        </authorList>
    </citation>
    <scope>NUCLEOTIDE SEQUENCE [LARGE SCALE GENOMIC DNA]</scope>
    <source>
        <strain evidence="6 7">CECT 9424</strain>
    </source>
</reference>
<dbReference type="InterPro" id="IPR036390">
    <property type="entry name" value="WH_DNA-bd_sf"/>
</dbReference>
<evidence type="ECO:0000256" key="1">
    <source>
        <dbReference type="ARBA" id="ARBA00023015"/>
    </source>
</evidence>
<protein>
    <submittedName>
        <fullName evidence="6">IclR family transcriptional regulator</fullName>
    </submittedName>
</protein>
<dbReference type="InterPro" id="IPR050707">
    <property type="entry name" value="HTH_MetabolicPath_Reg"/>
</dbReference>
<sequence>MDTRNLALLEGVARLGEEATARRIADKINLPQATAYRHIADLENLGLVERLGKRYCIGSRLYKLLALGTSESELGKALMPALSGMAEALGETTFAARLTDQGIDIFQTCAPAEPDGAIVVPSKGLRPASICSSAKAILAHVPKSLQAEVIAAAAPMFPDLPSPDADSLEAEYAQVRDKGIAYCIGEEDPDIASVAMPVRLQGALGQVCVGIVGPRGRIMRKLDKNLEKQMKFRRDMIDALQ</sequence>
<dbReference type="InterPro" id="IPR014757">
    <property type="entry name" value="Tscrpt_reg_IclR_C"/>
</dbReference>
<gene>
    <name evidence="6" type="ORF">ACFFU4_13745</name>
</gene>
<dbReference type="InterPro" id="IPR029016">
    <property type="entry name" value="GAF-like_dom_sf"/>
</dbReference>
<dbReference type="Gene3D" id="1.10.10.10">
    <property type="entry name" value="Winged helix-like DNA-binding domain superfamily/Winged helix DNA-binding domain"/>
    <property type="match status" value="1"/>
</dbReference>
<feature type="domain" description="HTH iclR-type" evidence="4">
    <location>
        <begin position="1"/>
        <end position="59"/>
    </location>
</feature>
<dbReference type="InterPro" id="IPR011991">
    <property type="entry name" value="ArsR-like_HTH"/>
</dbReference>
<evidence type="ECO:0000259" key="4">
    <source>
        <dbReference type="PROSITE" id="PS51077"/>
    </source>
</evidence>
<dbReference type="RefSeq" id="WP_377070361.1">
    <property type="nucleotide sequence ID" value="NZ_JBHMEC010000018.1"/>
</dbReference>
<dbReference type="PANTHER" id="PTHR30136:SF24">
    <property type="entry name" value="HTH-TYPE TRANSCRIPTIONAL REPRESSOR ALLR"/>
    <property type="match status" value="1"/>
</dbReference>
<dbReference type="CDD" id="cd00090">
    <property type="entry name" value="HTH_ARSR"/>
    <property type="match status" value="1"/>
</dbReference>
<dbReference type="Pfam" id="PF01614">
    <property type="entry name" value="IclR_C"/>
    <property type="match status" value="1"/>
</dbReference>
<evidence type="ECO:0000313" key="6">
    <source>
        <dbReference type="EMBL" id="MFB9150813.1"/>
    </source>
</evidence>
<name>A0ABV5I2B3_9RHOB</name>
<dbReference type="Pfam" id="PF09339">
    <property type="entry name" value="HTH_IclR"/>
    <property type="match status" value="1"/>
</dbReference>
<organism evidence="6 7">
    <name type="scientific">Roseovarius ramblicola</name>
    <dbReference type="NCBI Taxonomy" id="2022336"/>
    <lineage>
        <taxon>Bacteria</taxon>
        <taxon>Pseudomonadati</taxon>
        <taxon>Pseudomonadota</taxon>
        <taxon>Alphaproteobacteria</taxon>
        <taxon>Rhodobacterales</taxon>
        <taxon>Roseobacteraceae</taxon>
        <taxon>Roseovarius</taxon>
    </lineage>
</organism>
<dbReference type="SUPFAM" id="SSF55781">
    <property type="entry name" value="GAF domain-like"/>
    <property type="match status" value="1"/>
</dbReference>
<feature type="domain" description="IclR-ED" evidence="5">
    <location>
        <begin position="60"/>
        <end position="241"/>
    </location>
</feature>
<keyword evidence="2" id="KW-0238">DNA-binding</keyword>